<protein>
    <submittedName>
        <fullName evidence="2">Uncharacterized protein</fullName>
    </submittedName>
</protein>
<keyword evidence="3" id="KW-1185">Reference proteome</keyword>
<feature type="region of interest" description="Disordered" evidence="1">
    <location>
        <begin position="15"/>
        <end position="34"/>
    </location>
</feature>
<evidence type="ECO:0000313" key="3">
    <source>
        <dbReference type="Proteomes" id="UP001219525"/>
    </source>
</evidence>
<accession>A0AAD6VEW5</accession>
<organism evidence="2 3">
    <name type="scientific">Mycena pura</name>
    <dbReference type="NCBI Taxonomy" id="153505"/>
    <lineage>
        <taxon>Eukaryota</taxon>
        <taxon>Fungi</taxon>
        <taxon>Dikarya</taxon>
        <taxon>Basidiomycota</taxon>
        <taxon>Agaricomycotina</taxon>
        <taxon>Agaricomycetes</taxon>
        <taxon>Agaricomycetidae</taxon>
        <taxon>Agaricales</taxon>
        <taxon>Marasmiineae</taxon>
        <taxon>Mycenaceae</taxon>
        <taxon>Mycena</taxon>
    </lineage>
</organism>
<sequence>MARACARTLFTPPALHPESRRLAPPPTPLPRARSCKRPREHAWACLMHTAPALHAHMARGLFSTPSAAAIPCRRSAPCALMQAGAGAEVDVGARAAACVPCWVSTPGAAPHRATARLVLTLTAHARRHHPATPSPRSWEHTRPVFDAQRRPRRSVPPLCAVAPAHTPVHGAATPGVKPQRATQPAARAPTST</sequence>
<dbReference type="Proteomes" id="UP001219525">
    <property type="component" value="Unassembled WGS sequence"/>
</dbReference>
<proteinExistence type="predicted"/>
<feature type="region of interest" description="Disordered" evidence="1">
    <location>
        <begin position="166"/>
        <end position="192"/>
    </location>
</feature>
<reference evidence="2" key="1">
    <citation type="submission" date="2023-03" db="EMBL/GenBank/DDBJ databases">
        <title>Massive genome expansion in bonnet fungi (Mycena s.s.) driven by repeated elements and novel gene families across ecological guilds.</title>
        <authorList>
            <consortium name="Lawrence Berkeley National Laboratory"/>
            <person name="Harder C.B."/>
            <person name="Miyauchi S."/>
            <person name="Viragh M."/>
            <person name="Kuo A."/>
            <person name="Thoen E."/>
            <person name="Andreopoulos B."/>
            <person name="Lu D."/>
            <person name="Skrede I."/>
            <person name="Drula E."/>
            <person name="Henrissat B."/>
            <person name="Morin E."/>
            <person name="Kohler A."/>
            <person name="Barry K."/>
            <person name="LaButti K."/>
            <person name="Morin E."/>
            <person name="Salamov A."/>
            <person name="Lipzen A."/>
            <person name="Mereny Z."/>
            <person name="Hegedus B."/>
            <person name="Baldrian P."/>
            <person name="Stursova M."/>
            <person name="Weitz H."/>
            <person name="Taylor A."/>
            <person name="Grigoriev I.V."/>
            <person name="Nagy L.G."/>
            <person name="Martin F."/>
            <person name="Kauserud H."/>
        </authorList>
    </citation>
    <scope>NUCLEOTIDE SEQUENCE</scope>
    <source>
        <strain evidence="2">9144</strain>
    </source>
</reference>
<evidence type="ECO:0000256" key="1">
    <source>
        <dbReference type="SAM" id="MobiDB-lite"/>
    </source>
</evidence>
<gene>
    <name evidence="2" type="ORF">GGX14DRAFT_565851</name>
</gene>
<dbReference type="AlphaFoldDB" id="A0AAD6VEW5"/>
<evidence type="ECO:0000313" key="2">
    <source>
        <dbReference type="EMBL" id="KAJ7210052.1"/>
    </source>
</evidence>
<feature type="compositionally biased region" description="Low complexity" evidence="1">
    <location>
        <begin position="178"/>
        <end position="192"/>
    </location>
</feature>
<name>A0AAD6VEW5_9AGAR</name>
<comment type="caution">
    <text evidence="2">The sequence shown here is derived from an EMBL/GenBank/DDBJ whole genome shotgun (WGS) entry which is preliminary data.</text>
</comment>
<dbReference type="EMBL" id="JARJCW010000029">
    <property type="protein sequence ID" value="KAJ7210052.1"/>
    <property type="molecule type" value="Genomic_DNA"/>
</dbReference>